<proteinExistence type="predicted"/>
<reference evidence="3" key="1">
    <citation type="journal article" date="2020" name="Stud. Mycol.">
        <title>101 Dothideomycetes genomes: a test case for predicting lifestyles and emergence of pathogens.</title>
        <authorList>
            <person name="Haridas S."/>
            <person name="Albert R."/>
            <person name="Binder M."/>
            <person name="Bloem J."/>
            <person name="Labutti K."/>
            <person name="Salamov A."/>
            <person name="Andreopoulos B."/>
            <person name="Baker S."/>
            <person name="Barry K."/>
            <person name="Bills G."/>
            <person name="Bluhm B."/>
            <person name="Cannon C."/>
            <person name="Castanera R."/>
            <person name="Culley D."/>
            <person name="Daum C."/>
            <person name="Ezra D."/>
            <person name="Gonzalez J."/>
            <person name="Henrissat B."/>
            <person name="Kuo A."/>
            <person name="Liang C."/>
            <person name="Lipzen A."/>
            <person name="Lutzoni F."/>
            <person name="Magnuson J."/>
            <person name="Mondo S."/>
            <person name="Nolan M."/>
            <person name="Ohm R."/>
            <person name="Pangilinan J."/>
            <person name="Park H.-J."/>
            <person name="Ramirez L."/>
            <person name="Alfaro M."/>
            <person name="Sun H."/>
            <person name="Tritt A."/>
            <person name="Yoshinaga Y."/>
            <person name="Zwiers L.-H."/>
            <person name="Turgeon B."/>
            <person name="Goodwin S."/>
            <person name="Spatafora J."/>
            <person name="Crous P."/>
            <person name="Grigoriev I."/>
        </authorList>
    </citation>
    <scope>NUCLEOTIDE SEQUENCE</scope>
    <source>
        <strain evidence="3">CBS 122368</strain>
    </source>
</reference>
<organism evidence="3 4">
    <name type="scientific">Trematosphaeria pertusa</name>
    <dbReference type="NCBI Taxonomy" id="390896"/>
    <lineage>
        <taxon>Eukaryota</taxon>
        <taxon>Fungi</taxon>
        <taxon>Dikarya</taxon>
        <taxon>Ascomycota</taxon>
        <taxon>Pezizomycotina</taxon>
        <taxon>Dothideomycetes</taxon>
        <taxon>Pleosporomycetidae</taxon>
        <taxon>Pleosporales</taxon>
        <taxon>Massarineae</taxon>
        <taxon>Trematosphaeriaceae</taxon>
        <taxon>Trematosphaeria</taxon>
    </lineage>
</organism>
<accession>A0A6A6I6A8</accession>
<dbReference type="AlphaFoldDB" id="A0A6A6I6A8"/>
<dbReference type="InterPro" id="IPR010730">
    <property type="entry name" value="HET"/>
</dbReference>
<dbReference type="Pfam" id="PF26640">
    <property type="entry name" value="DUF8212"/>
    <property type="match status" value="1"/>
</dbReference>
<keyword evidence="4" id="KW-1185">Reference proteome</keyword>
<protein>
    <submittedName>
        <fullName evidence="3">Uncharacterized protein</fullName>
    </submittedName>
</protein>
<dbReference type="RefSeq" id="XP_033680084.1">
    <property type="nucleotide sequence ID" value="XM_033831646.1"/>
</dbReference>
<dbReference type="Proteomes" id="UP000800094">
    <property type="component" value="Unassembled WGS sequence"/>
</dbReference>
<name>A0A6A6I6A8_9PLEO</name>
<dbReference type="PANTHER" id="PTHR10622:SF10">
    <property type="entry name" value="HET DOMAIN-CONTAINING PROTEIN"/>
    <property type="match status" value="1"/>
</dbReference>
<dbReference type="OrthoDB" id="3787959at2759"/>
<evidence type="ECO:0000259" key="1">
    <source>
        <dbReference type="Pfam" id="PF06985"/>
    </source>
</evidence>
<sequence>MRLLNINTFELHKFDKEIPPYAILSHTWGNEEVTFGMQAQPALKNTSRNRLQVLKVKGFCNLAHDAGYEWGWIDTCCIDKSSPAEESKAIKSGTAGDLEDCRWFTRGWALQGMIAPKVVKFYNKDWEYLGSKSDDHMQDRLNRITGVDKRALRGGHLCLFSAARKMSWASKRNTKLDEDIAYCLLGIFDISMPMLYGEGNKAFIRLQEEIVKQYDDESLFAWKTN</sequence>
<evidence type="ECO:0000313" key="4">
    <source>
        <dbReference type="Proteomes" id="UP000800094"/>
    </source>
</evidence>
<dbReference type="GeneID" id="54584976"/>
<evidence type="ECO:0000259" key="2">
    <source>
        <dbReference type="Pfam" id="PF26640"/>
    </source>
</evidence>
<dbReference type="InterPro" id="IPR058525">
    <property type="entry name" value="DUF8212"/>
</dbReference>
<feature type="domain" description="Heterokaryon incompatibility" evidence="1">
    <location>
        <begin position="21"/>
        <end position="90"/>
    </location>
</feature>
<evidence type="ECO:0000313" key="3">
    <source>
        <dbReference type="EMBL" id="KAF2245080.1"/>
    </source>
</evidence>
<dbReference type="Pfam" id="PF06985">
    <property type="entry name" value="HET"/>
    <property type="match status" value="1"/>
</dbReference>
<gene>
    <name evidence="3" type="ORF">BU26DRAFT_542468</name>
</gene>
<dbReference type="PANTHER" id="PTHR10622">
    <property type="entry name" value="HET DOMAIN-CONTAINING PROTEIN"/>
    <property type="match status" value="1"/>
</dbReference>
<feature type="domain" description="DUF8212" evidence="2">
    <location>
        <begin position="201"/>
        <end position="223"/>
    </location>
</feature>
<dbReference type="EMBL" id="ML987201">
    <property type="protein sequence ID" value="KAF2245080.1"/>
    <property type="molecule type" value="Genomic_DNA"/>
</dbReference>